<keyword evidence="2" id="KW-1185">Reference proteome</keyword>
<proteinExistence type="predicted"/>
<accession>A0AAW2EML4</accession>
<dbReference type="EMBL" id="JADYXP020000021">
    <property type="protein sequence ID" value="KAL0103501.1"/>
    <property type="molecule type" value="Genomic_DNA"/>
</dbReference>
<comment type="caution">
    <text evidence="1">The sequence shown here is derived from an EMBL/GenBank/DDBJ whole genome shotgun (WGS) entry which is preliminary data.</text>
</comment>
<evidence type="ECO:0000313" key="1">
    <source>
        <dbReference type="EMBL" id="KAL0103501.1"/>
    </source>
</evidence>
<organism evidence="1 2">
    <name type="scientific">Cardiocondyla obscurior</name>
    <dbReference type="NCBI Taxonomy" id="286306"/>
    <lineage>
        <taxon>Eukaryota</taxon>
        <taxon>Metazoa</taxon>
        <taxon>Ecdysozoa</taxon>
        <taxon>Arthropoda</taxon>
        <taxon>Hexapoda</taxon>
        <taxon>Insecta</taxon>
        <taxon>Pterygota</taxon>
        <taxon>Neoptera</taxon>
        <taxon>Endopterygota</taxon>
        <taxon>Hymenoptera</taxon>
        <taxon>Apocrita</taxon>
        <taxon>Aculeata</taxon>
        <taxon>Formicoidea</taxon>
        <taxon>Formicidae</taxon>
        <taxon>Myrmicinae</taxon>
        <taxon>Cardiocondyla</taxon>
    </lineage>
</organism>
<reference evidence="1 2" key="1">
    <citation type="submission" date="2023-03" db="EMBL/GenBank/DDBJ databases">
        <title>High recombination rates correlate with genetic variation in Cardiocondyla obscurior ants.</title>
        <authorList>
            <person name="Errbii M."/>
        </authorList>
    </citation>
    <scope>NUCLEOTIDE SEQUENCE [LARGE SCALE GENOMIC DNA]</scope>
    <source>
        <strain evidence="1">Alpha-2009</strain>
        <tissue evidence="1">Whole body</tissue>
    </source>
</reference>
<dbReference type="Proteomes" id="UP001430953">
    <property type="component" value="Unassembled WGS sequence"/>
</dbReference>
<name>A0AAW2EML4_9HYME</name>
<protein>
    <submittedName>
        <fullName evidence="1">Uncharacterized protein</fullName>
    </submittedName>
</protein>
<dbReference type="AlphaFoldDB" id="A0AAW2EML4"/>
<evidence type="ECO:0000313" key="2">
    <source>
        <dbReference type="Proteomes" id="UP001430953"/>
    </source>
</evidence>
<gene>
    <name evidence="1" type="ORF">PUN28_017630</name>
</gene>
<sequence>MIFVIGFVKVISNASILFTTINFKIPRLIFPYRVLIFSRKDFSLAEHEFQATLKRGVNYQKCYFLLKKKKRKEKNKKRTKTFSNRILE</sequence>